<name>A0A4Y2CDN2_ARAVE</name>
<dbReference type="Proteomes" id="UP000499080">
    <property type="component" value="Unassembled WGS sequence"/>
</dbReference>
<evidence type="ECO:0000313" key="3">
    <source>
        <dbReference type="Proteomes" id="UP000499080"/>
    </source>
</evidence>
<reference evidence="2 3" key="1">
    <citation type="journal article" date="2019" name="Sci. Rep.">
        <title>Orb-weaving spider Araneus ventricosus genome elucidates the spidroin gene catalogue.</title>
        <authorList>
            <person name="Kono N."/>
            <person name="Nakamura H."/>
            <person name="Ohtoshi R."/>
            <person name="Moran D.A.P."/>
            <person name="Shinohara A."/>
            <person name="Yoshida Y."/>
            <person name="Fujiwara M."/>
            <person name="Mori M."/>
            <person name="Tomita M."/>
            <person name="Arakawa K."/>
        </authorList>
    </citation>
    <scope>NUCLEOTIDE SEQUENCE [LARGE SCALE GENOMIC DNA]</scope>
</reference>
<proteinExistence type="predicted"/>
<evidence type="ECO:0000256" key="1">
    <source>
        <dbReference type="SAM" id="MobiDB-lite"/>
    </source>
</evidence>
<accession>A0A4Y2CDN2</accession>
<organism evidence="2 3">
    <name type="scientific">Araneus ventricosus</name>
    <name type="common">Orbweaver spider</name>
    <name type="synonym">Epeira ventricosa</name>
    <dbReference type="NCBI Taxonomy" id="182803"/>
    <lineage>
        <taxon>Eukaryota</taxon>
        <taxon>Metazoa</taxon>
        <taxon>Ecdysozoa</taxon>
        <taxon>Arthropoda</taxon>
        <taxon>Chelicerata</taxon>
        <taxon>Arachnida</taxon>
        <taxon>Araneae</taxon>
        <taxon>Araneomorphae</taxon>
        <taxon>Entelegynae</taxon>
        <taxon>Araneoidea</taxon>
        <taxon>Araneidae</taxon>
        <taxon>Araneus</taxon>
    </lineage>
</organism>
<protein>
    <submittedName>
        <fullName evidence="2">Uncharacterized protein</fullName>
    </submittedName>
</protein>
<feature type="region of interest" description="Disordered" evidence="1">
    <location>
        <begin position="1"/>
        <end position="27"/>
    </location>
</feature>
<dbReference type="AlphaFoldDB" id="A0A4Y2CDN2"/>
<sequence>MEGAHSNRGPGPRWPSGKVSEPEGSSFETPISLKIRRVLGLLHLGVQMSFCWCDAEAWRGDASSGLFYPRRLTVAQNYEVRLKIALVLLQNGTLIYLN</sequence>
<comment type="caution">
    <text evidence="2">The sequence shown here is derived from an EMBL/GenBank/DDBJ whole genome shotgun (WGS) entry which is preliminary data.</text>
</comment>
<dbReference type="EMBL" id="BGPR01000179">
    <property type="protein sequence ID" value="GBM02349.1"/>
    <property type="molecule type" value="Genomic_DNA"/>
</dbReference>
<evidence type="ECO:0000313" key="2">
    <source>
        <dbReference type="EMBL" id="GBM02349.1"/>
    </source>
</evidence>
<keyword evidence="3" id="KW-1185">Reference proteome</keyword>
<gene>
    <name evidence="2" type="ORF">AVEN_138461_1</name>
</gene>